<dbReference type="RefSeq" id="WP_244802874.1">
    <property type="nucleotide sequence ID" value="NZ_JALIEA010000004.1"/>
</dbReference>
<dbReference type="EMBL" id="JALIEA010000004">
    <property type="protein sequence ID" value="MCJ7857121.1"/>
    <property type="molecule type" value="Genomic_DNA"/>
</dbReference>
<name>A0A9X1WER5_9CORY</name>
<evidence type="ECO:0000313" key="3">
    <source>
        <dbReference type="Proteomes" id="UP001139207"/>
    </source>
</evidence>
<dbReference type="AlphaFoldDB" id="A0A9X1WER5"/>
<protein>
    <submittedName>
        <fullName evidence="2">DUF6474 family protein</fullName>
    </submittedName>
</protein>
<feature type="region of interest" description="Disordered" evidence="1">
    <location>
        <begin position="1"/>
        <end position="33"/>
    </location>
</feature>
<keyword evidence="3" id="KW-1185">Reference proteome</keyword>
<comment type="caution">
    <text evidence="2">The sequence shown here is derived from an EMBL/GenBank/DDBJ whole genome shotgun (WGS) entry which is preliminary data.</text>
</comment>
<dbReference type="Proteomes" id="UP001139207">
    <property type="component" value="Unassembled WGS sequence"/>
</dbReference>
<dbReference type="InterPro" id="IPR045522">
    <property type="entry name" value="DUF6474"/>
</dbReference>
<dbReference type="Pfam" id="PF20079">
    <property type="entry name" value="DUF6474"/>
    <property type="match status" value="1"/>
</dbReference>
<evidence type="ECO:0000256" key="1">
    <source>
        <dbReference type="SAM" id="MobiDB-lite"/>
    </source>
</evidence>
<gene>
    <name evidence="2" type="ORF">MUN33_00085</name>
</gene>
<proteinExistence type="predicted"/>
<accession>A0A9X1WER5</accession>
<evidence type="ECO:0000313" key="2">
    <source>
        <dbReference type="EMBL" id="MCJ7857121.1"/>
    </source>
</evidence>
<sequence>MGILTSARQRRHEKRASYKAAKVQARTEARETAKLDRKKEEYLQKMARKVRKQDARDLKAQRKHDAKLAEATVQQLKAGRFNAKTMLRYTGAVRALLPVAIPLVYRAFTQLSQQGTGRGTTAEFSNFVGVGAPQRARIADMRLRLSHGKLPAGFVKDANARLDELENSLDNASGMSASQTSNLTSSVSTELDLLDRQFAEKA</sequence>
<reference evidence="2" key="1">
    <citation type="submission" date="2022-04" db="EMBL/GenBank/DDBJ databases">
        <title>Corynebacterium kalidii LD5P10.</title>
        <authorList>
            <person name="Sun J.Q."/>
        </authorList>
    </citation>
    <scope>NUCLEOTIDE SEQUENCE</scope>
    <source>
        <strain evidence="2">LD5P10</strain>
    </source>
</reference>
<organism evidence="2 3">
    <name type="scientific">Corynebacterium kalidii</name>
    <dbReference type="NCBI Taxonomy" id="2931982"/>
    <lineage>
        <taxon>Bacteria</taxon>
        <taxon>Bacillati</taxon>
        <taxon>Actinomycetota</taxon>
        <taxon>Actinomycetes</taxon>
        <taxon>Mycobacteriales</taxon>
        <taxon>Corynebacteriaceae</taxon>
        <taxon>Corynebacterium</taxon>
    </lineage>
</organism>